<dbReference type="InterPro" id="IPR036890">
    <property type="entry name" value="HATPase_C_sf"/>
</dbReference>
<dbReference type="InterPro" id="IPR005467">
    <property type="entry name" value="His_kinase_dom"/>
</dbReference>
<dbReference type="SMART" id="SM00065">
    <property type="entry name" value="GAF"/>
    <property type="match status" value="1"/>
</dbReference>
<proteinExistence type="predicted"/>
<dbReference type="GO" id="GO:0005524">
    <property type="term" value="F:ATP binding"/>
    <property type="evidence" value="ECO:0007669"/>
    <property type="project" value="UniProtKB-KW"/>
</dbReference>
<evidence type="ECO:0000256" key="5">
    <source>
        <dbReference type="ARBA" id="ARBA00022679"/>
    </source>
</evidence>
<comment type="caution">
    <text evidence="9">The sequence shown here is derived from an EMBL/GenBank/DDBJ whole genome shotgun (WGS) entry which is preliminary data.</text>
</comment>
<evidence type="ECO:0000256" key="6">
    <source>
        <dbReference type="ARBA" id="ARBA00022777"/>
    </source>
</evidence>
<dbReference type="InterPro" id="IPR003661">
    <property type="entry name" value="HisK_dim/P_dom"/>
</dbReference>
<dbReference type="Gene3D" id="3.30.450.40">
    <property type="match status" value="2"/>
</dbReference>
<dbReference type="Gene3D" id="3.30.565.10">
    <property type="entry name" value="Histidine kinase-like ATPase, C-terminal domain"/>
    <property type="match status" value="1"/>
</dbReference>
<dbReference type="PRINTS" id="PR00344">
    <property type="entry name" value="BCTRLSENSOR"/>
</dbReference>
<dbReference type="SUPFAM" id="SSF55785">
    <property type="entry name" value="PYP-like sensor domain (PAS domain)"/>
    <property type="match status" value="1"/>
</dbReference>
<keyword evidence="7" id="KW-0902">Two-component regulatory system</keyword>
<protein>
    <recommendedName>
        <fullName evidence="3">histidine kinase</fullName>
        <ecNumber evidence="3">2.7.13.3</ecNumber>
    </recommendedName>
</protein>
<dbReference type="CDD" id="cd00082">
    <property type="entry name" value="HisKA"/>
    <property type="match status" value="1"/>
</dbReference>
<dbReference type="Gene3D" id="1.10.287.130">
    <property type="match status" value="1"/>
</dbReference>
<dbReference type="RefSeq" id="WP_020509539.1">
    <property type="nucleotide sequence ID" value="NZ_JBIAZU010000001.1"/>
</dbReference>
<evidence type="ECO:0000256" key="7">
    <source>
        <dbReference type="ARBA" id="ARBA00023012"/>
    </source>
</evidence>
<evidence type="ECO:0000256" key="3">
    <source>
        <dbReference type="ARBA" id="ARBA00012438"/>
    </source>
</evidence>
<keyword evidence="10" id="KW-1185">Reference proteome</keyword>
<gene>
    <name evidence="9" type="ORF">ACFY35_07140</name>
</gene>
<dbReference type="PROSITE" id="PS50109">
    <property type="entry name" value="HIS_KIN"/>
    <property type="match status" value="1"/>
</dbReference>
<dbReference type="SUPFAM" id="SSF55874">
    <property type="entry name" value="ATPase domain of HSP90 chaperone/DNA topoisomerase II/histidine kinase"/>
    <property type="match status" value="1"/>
</dbReference>
<dbReference type="InterPro" id="IPR050736">
    <property type="entry name" value="Sensor_HK_Regulatory"/>
</dbReference>
<accession>A0ABW6W7B2</accession>
<keyword evidence="9" id="KW-0067">ATP-binding</keyword>
<dbReference type="Gene3D" id="3.30.450.20">
    <property type="entry name" value="PAS domain"/>
    <property type="match status" value="1"/>
</dbReference>
<comment type="subcellular location">
    <subcellularLocation>
        <location evidence="2">Cell membrane</location>
    </subcellularLocation>
</comment>
<keyword evidence="6" id="KW-0418">Kinase</keyword>
<evidence type="ECO:0000313" key="9">
    <source>
        <dbReference type="EMBL" id="MFF5289194.1"/>
    </source>
</evidence>
<dbReference type="SUPFAM" id="SSF55781">
    <property type="entry name" value="GAF domain-like"/>
    <property type="match status" value="2"/>
</dbReference>
<feature type="domain" description="Histidine kinase" evidence="8">
    <location>
        <begin position="455"/>
        <end position="674"/>
    </location>
</feature>
<dbReference type="InterPro" id="IPR029016">
    <property type="entry name" value="GAF-like_dom_sf"/>
</dbReference>
<dbReference type="PANTHER" id="PTHR43711">
    <property type="entry name" value="TWO-COMPONENT HISTIDINE KINASE"/>
    <property type="match status" value="1"/>
</dbReference>
<dbReference type="Pfam" id="PF02518">
    <property type="entry name" value="HATPase_c"/>
    <property type="match status" value="1"/>
</dbReference>
<sequence length="676" mass="71393">MSGSEAVSESRIVQLCLGSGPDRPAAKLAAMITRSANAPIALIHLTEDGERLQLAGAAGMPDDWPRFGPTPTSVTLAGLVLGHQHPIIIADITEDPRVPRYAPARTLGVRAYAGFPIRDPQERVVGVCTVVDLRPRRWTPDELAAVDEAAQACTALVAEQQRADTHRRFLEAVLQHLHVAVAACDENGRLVFTNAATRLLSGAMPIGAHISECVEHSLLTDDRGRPVPFEELPLCRALRGDQVCDAELTVSVPGKPTKTVYADAQPIVGADGRRLGAVVAVRDVTDRCRAERFRHVEQAVADALKVADDIHEAAPGILATVCVAFGWPRSELWLADREAGALVLAARFPDGEGAPSPAEADVLTEAAWRTGAPVWTCDPPDGAAKPKTGLAVPAPSGGRVLAVLSFFAAAVDDPADPLISLLSGIGTRIAEFLERRRADELTVALDRSRNDYLALISHELRTPLTSIGAYVEMLRESDPATVADDLPGLLDVLGRNSTALRRIIDQLLDLAALDGGHAQLACEPVNLAAVVEAAAKAVQPLASAAGVCIALDLDAGPTITGDPVRIRQMADHLLDNAVKHTIGGGRVTVAVTRPRPAAAELTVTDTGLGIPDDERGGLFLPFHRTQRARKHGIAGNGLGLAISRAVVESHRGTIRLVPVAGPGSRVVVRLPIGQAR</sequence>
<name>A0ABW6W7B2_9ACTN</name>
<keyword evidence="9" id="KW-0547">Nucleotide-binding</keyword>
<evidence type="ECO:0000259" key="8">
    <source>
        <dbReference type="PROSITE" id="PS50109"/>
    </source>
</evidence>
<dbReference type="EMBL" id="JBIAZU010000001">
    <property type="protein sequence ID" value="MFF5289194.1"/>
    <property type="molecule type" value="Genomic_DNA"/>
</dbReference>
<dbReference type="InterPro" id="IPR003018">
    <property type="entry name" value="GAF"/>
</dbReference>
<dbReference type="Pfam" id="PF08448">
    <property type="entry name" value="PAS_4"/>
    <property type="match status" value="1"/>
</dbReference>
<dbReference type="EC" id="2.7.13.3" evidence="3"/>
<dbReference type="SUPFAM" id="SSF47384">
    <property type="entry name" value="Homodimeric domain of signal transducing histidine kinase"/>
    <property type="match status" value="1"/>
</dbReference>
<keyword evidence="5" id="KW-0808">Transferase</keyword>
<evidence type="ECO:0000256" key="2">
    <source>
        <dbReference type="ARBA" id="ARBA00004236"/>
    </source>
</evidence>
<organism evidence="9 10">
    <name type="scientific">Paractinoplanes globisporus</name>
    <dbReference type="NCBI Taxonomy" id="113565"/>
    <lineage>
        <taxon>Bacteria</taxon>
        <taxon>Bacillati</taxon>
        <taxon>Actinomycetota</taxon>
        <taxon>Actinomycetes</taxon>
        <taxon>Micromonosporales</taxon>
        <taxon>Micromonosporaceae</taxon>
        <taxon>Paractinoplanes</taxon>
    </lineage>
</organism>
<dbReference type="Pfam" id="PF01590">
    <property type="entry name" value="GAF"/>
    <property type="match status" value="1"/>
</dbReference>
<dbReference type="InterPro" id="IPR036097">
    <property type="entry name" value="HisK_dim/P_sf"/>
</dbReference>
<dbReference type="InterPro" id="IPR035965">
    <property type="entry name" value="PAS-like_dom_sf"/>
</dbReference>
<dbReference type="InterPro" id="IPR013656">
    <property type="entry name" value="PAS_4"/>
</dbReference>
<keyword evidence="4" id="KW-0597">Phosphoprotein</keyword>
<comment type="catalytic activity">
    <reaction evidence="1">
        <text>ATP + protein L-histidine = ADP + protein N-phospho-L-histidine.</text>
        <dbReference type="EC" id="2.7.13.3"/>
    </reaction>
</comment>
<dbReference type="SMART" id="SM00388">
    <property type="entry name" value="HisKA"/>
    <property type="match status" value="1"/>
</dbReference>
<dbReference type="InterPro" id="IPR004358">
    <property type="entry name" value="Sig_transdc_His_kin-like_C"/>
</dbReference>
<dbReference type="SMART" id="SM00387">
    <property type="entry name" value="HATPase_c"/>
    <property type="match status" value="1"/>
</dbReference>
<evidence type="ECO:0000256" key="1">
    <source>
        <dbReference type="ARBA" id="ARBA00000085"/>
    </source>
</evidence>
<dbReference type="Pfam" id="PF13185">
    <property type="entry name" value="GAF_2"/>
    <property type="match status" value="1"/>
</dbReference>
<dbReference type="Proteomes" id="UP001602245">
    <property type="component" value="Unassembled WGS sequence"/>
</dbReference>
<dbReference type="PANTHER" id="PTHR43711:SF1">
    <property type="entry name" value="HISTIDINE KINASE 1"/>
    <property type="match status" value="1"/>
</dbReference>
<reference evidence="9 10" key="1">
    <citation type="submission" date="2024-10" db="EMBL/GenBank/DDBJ databases">
        <title>The Natural Products Discovery Center: Release of the First 8490 Sequenced Strains for Exploring Actinobacteria Biosynthetic Diversity.</title>
        <authorList>
            <person name="Kalkreuter E."/>
            <person name="Kautsar S.A."/>
            <person name="Yang D."/>
            <person name="Bader C.D."/>
            <person name="Teijaro C.N."/>
            <person name="Fluegel L."/>
            <person name="Davis C.M."/>
            <person name="Simpson J.R."/>
            <person name="Lauterbach L."/>
            <person name="Steele A.D."/>
            <person name="Gui C."/>
            <person name="Meng S."/>
            <person name="Li G."/>
            <person name="Viehrig K."/>
            <person name="Ye F."/>
            <person name="Su P."/>
            <person name="Kiefer A.F."/>
            <person name="Nichols A."/>
            <person name="Cepeda A.J."/>
            <person name="Yan W."/>
            <person name="Fan B."/>
            <person name="Jiang Y."/>
            <person name="Adhikari A."/>
            <person name="Zheng C.-J."/>
            <person name="Schuster L."/>
            <person name="Cowan T.M."/>
            <person name="Smanski M.J."/>
            <person name="Chevrette M.G."/>
            <person name="De Carvalho L.P.S."/>
            <person name="Shen B."/>
        </authorList>
    </citation>
    <scope>NUCLEOTIDE SEQUENCE [LARGE SCALE GENOMIC DNA]</scope>
    <source>
        <strain evidence="9 10">NPDC000087</strain>
    </source>
</reference>
<dbReference type="InterPro" id="IPR003594">
    <property type="entry name" value="HATPase_dom"/>
</dbReference>
<evidence type="ECO:0000256" key="4">
    <source>
        <dbReference type="ARBA" id="ARBA00022553"/>
    </source>
</evidence>
<dbReference type="Pfam" id="PF00512">
    <property type="entry name" value="HisKA"/>
    <property type="match status" value="1"/>
</dbReference>
<evidence type="ECO:0000313" key="10">
    <source>
        <dbReference type="Proteomes" id="UP001602245"/>
    </source>
</evidence>